<organism evidence="1 2">
    <name type="scientific">Coniosporium uncinatum</name>
    <dbReference type="NCBI Taxonomy" id="93489"/>
    <lineage>
        <taxon>Eukaryota</taxon>
        <taxon>Fungi</taxon>
        <taxon>Dikarya</taxon>
        <taxon>Ascomycota</taxon>
        <taxon>Pezizomycotina</taxon>
        <taxon>Dothideomycetes</taxon>
        <taxon>Dothideomycetes incertae sedis</taxon>
        <taxon>Coniosporium</taxon>
    </lineage>
</organism>
<dbReference type="EMBL" id="JAWDJW010004633">
    <property type="protein sequence ID" value="KAK3073344.1"/>
    <property type="molecule type" value="Genomic_DNA"/>
</dbReference>
<feature type="non-terminal residue" evidence="1">
    <location>
        <position position="1"/>
    </location>
</feature>
<proteinExistence type="predicted"/>
<keyword evidence="2" id="KW-1185">Reference proteome</keyword>
<sequence length="356" mass="38197">GSATSMDTAARTVTIAAIGAGGLGEGKEQTLPYHALIIATGTKTASPMMSLCSETATHETVITALQRFHAQLPSAKSIIIAGGGPAGVETAGELGEQLNGIAGWFRSRPKEIKVKITLITGDEKLLPALRPALARKAESMLNKVGVDVIYSQRVTSVAPEGAGTLEFQEKEQEEKNQNGPTPTTVTLQDGTQMQADLYVPATGVGANTSFAPKDILTEKGFIETNEKTLRVDAAGERVYALGDVGSYTRGGILDIFDAVPICLTNVKKDLLAYAKAAEDERLALKVKGPDRVYKPNLKETQLVPIGTKWGVGAVFGWRLPSFMIWLIKGRDYMASNAPKLTFGYKWIKESKWKVDS</sequence>
<accession>A0ACC3DHF5</accession>
<reference evidence="1" key="1">
    <citation type="submission" date="2024-09" db="EMBL/GenBank/DDBJ databases">
        <title>Black Yeasts Isolated from many extreme environments.</title>
        <authorList>
            <person name="Coleine C."/>
            <person name="Stajich J.E."/>
            <person name="Selbmann L."/>
        </authorList>
    </citation>
    <scope>NUCLEOTIDE SEQUENCE</scope>
    <source>
        <strain evidence="1">CCFEE 5737</strain>
    </source>
</reference>
<protein>
    <submittedName>
        <fullName evidence="1">Uncharacterized protein</fullName>
    </submittedName>
</protein>
<comment type="caution">
    <text evidence="1">The sequence shown here is derived from an EMBL/GenBank/DDBJ whole genome shotgun (WGS) entry which is preliminary data.</text>
</comment>
<dbReference type="Proteomes" id="UP001186974">
    <property type="component" value="Unassembled WGS sequence"/>
</dbReference>
<gene>
    <name evidence="1" type="ORF">LTS18_014452</name>
</gene>
<evidence type="ECO:0000313" key="2">
    <source>
        <dbReference type="Proteomes" id="UP001186974"/>
    </source>
</evidence>
<evidence type="ECO:0000313" key="1">
    <source>
        <dbReference type="EMBL" id="KAK3073344.1"/>
    </source>
</evidence>
<name>A0ACC3DHF5_9PEZI</name>